<dbReference type="EMBL" id="MRZV01000013">
    <property type="protein sequence ID" value="PIK62379.1"/>
    <property type="molecule type" value="Genomic_DNA"/>
</dbReference>
<dbReference type="Proteomes" id="UP000230750">
    <property type="component" value="Unassembled WGS sequence"/>
</dbReference>
<comment type="caution">
    <text evidence="1">The sequence shown here is derived from an EMBL/GenBank/DDBJ whole genome shotgun (WGS) entry which is preliminary data.</text>
</comment>
<keyword evidence="2" id="KW-1185">Reference proteome</keyword>
<dbReference type="AlphaFoldDB" id="A0A2G8LQ43"/>
<reference evidence="1 2" key="1">
    <citation type="journal article" date="2017" name="PLoS Biol.">
        <title>The sea cucumber genome provides insights into morphological evolution and visceral regeneration.</title>
        <authorList>
            <person name="Zhang X."/>
            <person name="Sun L."/>
            <person name="Yuan J."/>
            <person name="Sun Y."/>
            <person name="Gao Y."/>
            <person name="Zhang L."/>
            <person name="Li S."/>
            <person name="Dai H."/>
            <person name="Hamel J.F."/>
            <person name="Liu C."/>
            <person name="Yu Y."/>
            <person name="Liu S."/>
            <person name="Lin W."/>
            <person name="Guo K."/>
            <person name="Jin S."/>
            <person name="Xu P."/>
            <person name="Storey K.B."/>
            <person name="Huan P."/>
            <person name="Zhang T."/>
            <person name="Zhou Y."/>
            <person name="Zhang J."/>
            <person name="Lin C."/>
            <person name="Li X."/>
            <person name="Xing L."/>
            <person name="Huo D."/>
            <person name="Sun M."/>
            <person name="Wang L."/>
            <person name="Mercier A."/>
            <person name="Li F."/>
            <person name="Yang H."/>
            <person name="Xiang J."/>
        </authorList>
    </citation>
    <scope>NUCLEOTIDE SEQUENCE [LARGE SCALE GENOMIC DNA]</scope>
    <source>
        <strain evidence="1">Shaxun</strain>
        <tissue evidence="1">Muscle</tissue>
    </source>
</reference>
<sequence length="196" mass="22278">MNGLISFHSDTCVSRQELVSCRDTSVEPYSGSQFENRIREEPILSEIQNGDILCNQDWMVVIECVSDGSLGGSTLPLVQIIHVSSSGVSYSKRYPCVGEWRKCNHSGYELDHRPSVSRQGAGHYGNREAGRNYRRIEDDQLNDRQLVNNSDRNVQLWEYSPPVRYHSNDLPVPPSDSRLYRIRTEVRPVAFDGSSE</sequence>
<name>A0A2G8LQ43_STIJA</name>
<protein>
    <submittedName>
        <fullName evidence="1">Uncharacterized protein</fullName>
    </submittedName>
</protein>
<accession>A0A2G8LQ43</accession>
<gene>
    <name evidence="1" type="ORF">BSL78_00698</name>
</gene>
<evidence type="ECO:0000313" key="2">
    <source>
        <dbReference type="Proteomes" id="UP000230750"/>
    </source>
</evidence>
<organism evidence="1 2">
    <name type="scientific">Stichopus japonicus</name>
    <name type="common">Sea cucumber</name>
    <dbReference type="NCBI Taxonomy" id="307972"/>
    <lineage>
        <taxon>Eukaryota</taxon>
        <taxon>Metazoa</taxon>
        <taxon>Echinodermata</taxon>
        <taxon>Eleutherozoa</taxon>
        <taxon>Echinozoa</taxon>
        <taxon>Holothuroidea</taxon>
        <taxon>Aspidochirotacea</taxon>
        <taxon>Aspidochirotida</taxon>
        <taxon>Stichopodidae</taxon>
        <taxon>Apostichopus</taxon>
    </lineage>
</organism>
<evidence type="ECO:0000313" key="1">
    <source>
        <dbReference type="EMBL" id="PIK62379.1"/>
    </source>
</evidence>
<proteinExistence type="predicted"/>